<dbReference type="PROSITE" id="PS00967">
    <property type="entry name" value="NMU"/>
    <property type="match status" value="1"/>
</dbReference>
<keyword evidence="4" id="KW-0964">Secreted</keyword>
<sequence>MKHLLPQFPSILAIYCFCMLQIPSPGVSQPLADSPDGLDVVELERLVYCLNQWETLSSQPKKNQDIYKRFLFHYSRTQKPRHPVNPEFAPVHPLMRLAAKLASRRMKRWPLQYDSRTAAVDFPKKDPTTTLGRPFFLFRPRNGRHIDNKVQ</sequence>
<dbReference type="Proteomes" id="UP000694547">
    <property type="component" value="Chromosome 21"/>
</dbReference>
<dbReference type="GO" id="GO:0005576">
    <property type="term" value="C:extracellular region"/>
    <property type="evidence" value="ECO:0007669"/>
    <property type="project" value="UniProtKB-SubCell"/>
</dbReference>
<keyword evidence="9" id="KW-1185">Reference proteome</keyword>
<accession>A0A8C8TZG0</accession>
<organism evidence="8 9">
    <name type="scientific">Peromyscus maniculatus bairdii</name>
    <name type="common">Prairie deer mouse</name>
    <dbReference type="NCBI Taxonomy" id="230844"/>
    <lineage>
        <taxon>Eukaryota</taxon>
        <taxon>Metazoa</taxon>
        <taxon>Chordata</taxon>
        <taxon>Craniata</taxon>
        <taxon>Vertebrata</taxon>
        <taxon>Euteleostomi</taxon>
        <taxon>Mammalia</taxon>
        <taxon>Eutheria</taxon>
        <taxon>Euarchontoglires</taxon>
        <taxon>Glires</taxon>
        <taxon>Rodentia</taxon>
        <taxon>Myomorpha</taxon>
        <taxon>Muroidea</taxon>
        <taxon>Cricetidae</taxon>
        <taxon>Neotominae</taxon>
        <taxon>Peromyscus</taxon>
    </lineage>
</organism>
<feature type="signal peptide" evidence="7">
    <location>
        <begin position="1"/>
        <end position="28"/>
    </location>
</feature>
<evidence type="ECO:0000256" key="3">
    <source>
        <dbReference type="ARBA" id="ARBA00013514"/>
    </source>
</evidence>
<dbReference type="InterPro" id="IPR043253">
    <property type="entry name" value="NmS"/>
</dbReference>
<protein>
    <recommendedName>
        <fullName evidence="3">Neuromedin-S</fullName>
    </recommendedName>
</protein>
<reference evidence="8 9" key="1">
    <citation type="submission" date="2018-10" db="EMBL/GenBank/DDBJ databases">
        <title>Improved assembly of the deer mouse Peromyscus maniculatus genome.</title>
        <authorList>
            <person name="Lassance J.-M."/>
            <person name="Hoekstra H.E."/>
        </authorList>
    </citation>
    <scope>NUCLEOTIDE SEQUENCE [LARGE SCALE GENOMIC DNA]</scope>
</reference>
<dbReference type="GeneTree" id="ENSGT00510000049213"/>
<name>A0A8C8TZG0_PERMB</name>
<reference evidence="8" key="3">
    <citation type="submission" date="2025-09" db="UniProtKB">
        <authorList>
            <consortium name="Ensembl"/>
        </authorList>
    </citation>
    <scope>IDENTIFICATION</scope>
</reference>
<keyword evidence="6" id="KW-0027">Amidation</keyword>
<evidence type="ECO:0000256" key="4">
    <source>
        <dbReference type="ARBA" id="ARBA00022525"/>
    </source>
</evidence>
<comment type="similarity">
    <text evidence="2">Belongs to the NmU family.</text>
</comment>
<dbReference type="InterPro" id="IPR018070">
    <property type="entry name" value="Neuromedin-U_amidation-site"/>
</dbReference>
<evidence type="ECO:0000256" key="7">
    <source>
        <dbReference type="SAM" id="SignalP"/>
    </source>
</evidence>
<dbReference type="PANTHER" id="PTHR32414">
    <property type="entry name" value="NEUROMEDIN-S"/>
    <property type="match status" value="1"/>
</dbReference>
<evidence type="ECO:0000313" key="8">
    <source>
        <dbReference type="Ensembl" id="ENSPEMP00000022478.1"/>
    </source>
</evidence>
<dbReference type="PANTHER" id="PTHR32414:SF2">
    <property type="entry name" value="NEUROMEDIN-S"/>
    <property type="match status" value="1"/>
</dbReference>
<keyword evidence="5 7" id="KW-0732">Signal</keyword>
<dbReference type="Ensembl" id="ENSPEMT00000026845.2">
    <property type="protein sequence ID" value="ENSPEMP00000022478.1"/>
    <property type="gene ID" value="ENSPEMG00000019828.2"/>
</dbReference>
<reference evidence="8" key="2">
    <citation type="submission" date="2025-08" db="UniProtKB">
        <authorList>
            <consortium name="Ensembl"/>
        </authorList>
    </citation>
    <scope>IDENTIFICATION</scope>
</reference>
<evidence type="ECO:0000313" key="9">
    <source>
        <dbReference type="Proteomes" id="UP000694547"/>
    </source>
</evidence>
<evidence type="ECO:0000256" key="2">
    <source>
        <dbReference type="ARBA" id="ARBA00009957"/>
    </source>
</evidence>
<evidence type="ECO:0000256" key="6">
    <source>
        <dbReference type="ARBA" id="ARBA00022815"/>
    </source>
</evidence>
<evidence type="ECO:0000256" key="1">
    <source>
        <dbReference type="ARBA" id="ARBA00004613"/>
    </source>
</evidence>
<evidence type="ECO:0000256" key="5">
    <source>
        <dbReference type="ARBA" id="ARBA00022729"/>
    </source>
</evidence>
<proteinExistence type="inferred from homology"/>
<dbReference type="AlphaFoldDB" id="A0A8C8TZG0"/>
<comment type="subcellular location">
    <subcellularLocation>
        <location evidence="1">Secreted</location>
    </subcellularLocation>
</comment>
<feature type="chain" id="PRO_5034346842" description="Neuromedin-S" evidence="7">
    <location>
        <begin position="29"/>
        <end position="151"/>
    </location>
</feature>